<dbReference type="InterPro" id="IPR027843">
    <property type="entry name" value="DUF4440"/>
</dbReference>
<evidence type="ECO:0000313" key="2">
    <source>
        <dbReference type="EMBL" id="RIQ11882.1"/>
    </source>
</evidence>
<reference evidence="2 3" key="1">
    <citation type="submission" date="2018-09" db="EMBL/GenBank/DDBJ databases">
        <title>Isolation, diversity and antifungal activity of actinobacteria from wheat.</title>
        <authorList>
            <person name="Han C."/>
        </authorList>
    </citation>
    <scope>NUCLEOTIDE SEQUENCE [LARGE SCALE GENOMIC DNA]</scope>
    <source>
        <strain evidence="2 3">NEAU-YY265</strain>
    </source>
</reference>
<evidence type="ECO:0000259" key="1">
    <source>
        <dbReference type="Pfam" id="PF14534"/>
    </source>
</evidence>
<dbReference type="RefSeq" id="WP_119662932.1">
    <property type="nucleotide sequence ID" value="NZ_QUAL01000414.1"/>
</dbReference>
<dbReference type="AlphaFoldDB" id="A0A418KI24"/>
<feature type="domain" description="DUF4440" evidence="1">
    <location>
        <begin position="2"/>
        <end position="71"/>
    </location>
</feature>
<dbReference type="Proteomes" id="UP000284057">
    <property type="component" value="Unassembled WGS sequence"/>
</dbReference>
<comment type="caution">
    <text evidence="2">The sequence shown here is derived from an EMBL/GenBank/DDBJ whole genome shotgun (WGS) entry which is preliminary data.</text>
</comment>
<gene>
    <name evidence="2" type="ORF">DY240_27940</name>
</gene>
<organism evidence="2 3">
    <name type="scientific">Jiangella rhizosphaerae</name>
    <dbReference type="NCBI Taxonomy" id="2293569"/>
    <lineage>
        <taxon>Bacteria</taxon>
        <taxon>Bacillati</taxon>
        <taxon>Actinomycetota</taxon>
        <taxon>Actinomycetes</taxon>
        <taxon>Jiangellales</taxon>
        <taxon>Jiangellaceae</taxon>
        <taxon>Jiangella</taxon>
    </lineage>
</organism>
<keyword evidence="3" id="KW-1185">Reference proteome</keyword>
<dbReference type="Pfam" id="PF14534">
    <property type="entry name" value="DUF4440"/>
    <property type="match status" value="1"/>
</dbReference>
<dbReference type="EMBL" id="QUAL01000414">
    <property type="protein sequence ID" value="RIQ11882.1"/>
    <property type="molecule type" value="Genomic_DNA"/>
</dbReference>
<protein>
    <submittedName>
        <fullName evidence="2">DUF4440 domain-containing protein</fullName>
    </submittedName>
</protein>
<dbReference type="Gene3D" id="3.10.450.50">
    <property type="match status" value="1"/>
</dbReference>
<dbReference type="SUPFAM" id="SSF54427">
    <property type="entry name" value="NTF2-like"/>
    <property type="match status" value="1"/>
</dbReference>
<name>A0A418KI24_9ACTN</name>
<accession>A0A418KI24</accession>
<evidence type="ECO:0000313" key="3">
    <source>
        <dbReference type="Proteomes" id="UP000284057"/>
    </source>
</evidence>
<dbReference type="OrthoDB" id="129363at2"/>
<sequence>MTGRDAFLAGFEDFARTARVHHFQNHTEKVDVVGTTALVRFHYELTYERHDQRYRASATDLWTFRRHDDAWIAARRTMLDVSEEPA</sequence>
<dbReference type="InterPro" id="IPR032710">
    <property type="entry name" value="NTF2-like_dom_sf"/>
</dbReference>
<proteinExistence type="predicted"/>